<accession>A0A9C7USC9</accession>
<dbReference type="SUPFAM" id="SSF81665">
    <property type="entry name" value="Calcium ATPase, transmembrane domain M"/>
    <property type="match status" value="1"/>
</dbReference>
<keyword evidence="3 11" id="KW-0812">Transmembrane</keyword>
<dbReference type="PROSITE" id="PS00154">
    <property type="entry name" value="ATPASE_E1_E2"/>
    <property type="match status" value="1"/>
</dbReference>
<dbReference type="GO" id="GO:0005524">
    <property type="term" value="F:ATP binding"/>
    <property type="evidence" value="ECO:0007669"/>
    <property type="project" value="UniProtKB-KW"/>
</dbReference>
<dbReference type="OrthoDB" id="432719at2759"/>
<dbReference type="SFLD" id="SFLDF00027">
    <property type="entry name" value="p-type_atpase"/>
    <property type="match status" value="1"/>
</dbReference>
<organism evidence="13 14">
    <name type="scientific">Galdieria partita</name>
    <dbReference type="NCBI Taxonomy" id="83374"/>
    <lineage>
        <taxon>Eukaryota</taxon>
        <taxon>Rhodophyta</taxon>
        <taxon>Bangiophyceae</taxon>
        <taxon>Galdieriales</taxon>
        <taxon>Galdieriaceae</taxon>
        <taxon>Galdieria</taxon>
    </lineage>
</organism>
<keyword evidence="14" id="KW-1185">Reference proteome</keyword>
<keyword evidence="5" id="KW-0547">Nucleotide-binding</keyword>
<dbReference type="Pfam" id="PF00122">
    <property type="entry name" value="E1-E2_ATPase"/>
    <property type="match status" value="1"/>
</dbReference>
<dbReference type="PRINTS" id="PR00119">
    <property type="entry name" value="CATATPASE"/>
</dbReference>
<reference evidence="13" key="2">
    <citation type="submission" date="2022-01" db="EMBL/GenBank/DDBJ databases">
        <authorList>
            <person name="Hirooka S."/>
            <person name="Miyagishima S.Y."/>
        </authorList>
    </citation>
    <scope>NUCLEOTIDE SEQUENCE</scope>
    <source>
        <strain evidence="13">NBRC 102759</strain>
    </source>
</reference>
<feature type="transmembrane region" description="Helical" evidence="11">
    <location>
        <begin position="795"/>
        <end position="815"/>
    </location>
</feature>
<keyword evidence="10 11" id="KW-0472">Membrane</keyword>
<dbReference type="PANTHER" id="PTHR43079:SF1">
    <property type="entry name" value="CADMIUM_ZINC-TRANSPORTING ATPASE HMA1, CHLOROPLASTIC-RELATED"/>
    <property type="match status" value="1"/>
</dbReference>
<dbReference type="InterPro" id="IPR008250">
    <property type="entry name" value="ATPase_P-typ_transduc_dom_A_sf"/>
</dbReference>
<evidence type="ECO:0000256" key="8">
    <source>
        <dbReference type="ARBA" id="ARBA00022967"/>
    </source>
</evidence>
<feature type="domain" description="P-type ATPase A" evidence="12">
    <location>
        <begin position="288"/>
        <end position="372"/>
    </location>
</feature>
<dbReference type="Pfam" id="PF00702">
    <property type="entry name" value="Hydrolase"/>
    <property type="match status" value="1"/>
</dbReference>
<dbReference type="PANTHER" id="PTHR43079">
    <property type="entry name" value="PROBABLE CADMIUM/ZINC-TRANSPORTING ATPASE HMA1"/>
    <property type="match status" value="1"/>
</dbReference>
<evidence type="ECO:0000256" key="3">
    <source>
        <dbReference type="ARBA" id="ARBA00022692"/>
    </source>
</evidence>
<evidence type="ECO:0000256" key="7">
    <source>
        <dbReference type="ARBA" id="ARBA00022842"/>
    </source>
</evidence>
<comment type="caution">
    <text evidence="13">The sequence shown here is derived from an EMBL/GenBank/DDBJ whole genome shotgun (WGS) entry which is preliminary data.</text>
</comment>
<evidence type="ECO:0000256" key="6">
    <source>
        <dbReference type="ARBA" id="ARBA00022840"/>
    </source>
</evidence>
<dbReference type="SUPFAM" id="SSF81653">
    <property type="entry name" value="Calcium ATPase, transduction domain A"/>
    <property type="match status" value="1"/>
</dbReference>
<dbReference type="NCBIfam" id="TIGR01494">
    <property type="entry name" value="ATPase_P-type"/>
    <property type="match status" value="2"/>
</dbReference>
<evidence type="ECO:0000256" key="10">
    <source>
        <dbReference type="ARBA" id="ARBA00023136"/>
    </source>
</evidence>
<dbReference type="Gene3D" id="3.40.1110.10">
    <property type="entry name" value="Calcium-transporting ATPase, cytoplasmic domain N"/>
    <property type="match status" value="1"/>
</dbReference>
<keyword evidence="7" id="KW-0460">Magnesium</keyword>
<keyword evidence="4" id="KW-0479">Metal-binding</keyword>
<dbReference type="Gene3D" id="2.70.150.10">
    <property type="entry name" value="Calcium-transporting ATPase, cytoplasmic transduction domain A"/>
    <property type="match status" value="1"/>
</dbReference>
<dbReference type="InterPro" id="IPR018303">
    <property type="entry name" value="ATPase_P-typ_P_site"/>
</dbReference>
<feature type="transmembrane region" description="Helical" evidence="11">
    <location>
        <begin position="396"/>
        <end position="415"/>
    </location>
</feature>
<feature type="transmembrane region" description="Helical" evidence="11">
    <location>
        <begin position="223"/>
        <end position="244"/>
    </location>
</feature>
<gene>
    <name evidence="13" type="ORF">GpartN1_g5825.t1</name>
</gene>
<dbReference type="InterPro" id="IPR023299">
    <property type="entry name" value="ATPase_P-typ_cyto_dom_N"/>
</dbReference>
<name>A0A9C7USC9_9RHOD</name>
<dbReference type="InterPro" id="IPR023214">
    <property type="entry name" value="HAD_sf"/>
</dbReference>
<feature type="transmembrane region" description="Helical" evidence="11">
    <location>
        <begin position="435"/>
        <end position="459"/>
    </location>
</feature>
<dbReference type="InterPro" id="IPR044492">
    <property type="entry name" value="P_typ_ATPase_HD_dom"/>
</dbReference>
<dbReference type="InterPro" id="IPR001757">
    <property type="entry name" value="P_typ_ATPase"/>
</dbReference>
<feature type="transmembrane region" description="Helical" evidence="11">
    <location>
        <begin position="186"/>
        <end position="203"/>
    </location>
</feature>
<evidence type="ECO:0000259" key="12">
    <source>
        <dbReference type="Pfam" id="PF00122"/>
    </source>
</evidence>
<dbReference type="InterPro" id="IPR051949">
    <property type="entry name" value="Cation_Transport_ATPase"/>
</dbReference>
<dbReference type="EMBL" id="BQMJ01000050">
    <property type="protein sequence ID" value="GJQ14034.1"/>
    <property type="molecule type" value="Genomic_DNA"/>
</dbReference>
<dbReference type="SUPFAM" id="SSF56784">
    <property type="entry name" value="HAD-like"/>
    <property type="match status" value="1"/>
</dbReference>
<dbReference type="SFLD" id="SFLDG00002">
    <property type="entry name" value="C1.7:_P-type_atpase_like"/>
    <property type="match status" value="1"/>
</dbReference>
<keyword evidence="8" id="KW-1278">Translocase</keyword>
<evidence type="ECO:0000256" key="5">
    <source>
        <dbReference type="ARBA" id="ARBA00022741"/>
    </source>
</evidence>
<dbReference type="InterPro" id="IPR036412">
    <property type="entry name" value="HAD-like_sf"/>
</dbReference>
<dbReference type="SUPFAM" id="SSF81660">
    <property type="entry name" value="Metal cation-transporting ATPase, ATP-binding domain N"/>
    <property type="match status" value="1"/>
</dbReference>
<proteinExistence type="inferred from homology"/>
<reference evidence="13" key="1">
    <citation type="journal article" date="2022" name="Proc. Natl. Acad. Sci. U.S.A.">
        <title>Life cycle and functional genomics of the unicellular red alga Galdieria for elucidating algal and plant evolution and industrial use.</title>
        <authorList>
            <person name="Hirooka S."/>
            <person name="Itabashi T."/>
            <person name="Ichinose T.M."/>
            <person name="Onuma R."/>
            <person name="Fujiwara T."/>
            <person name="Yamashita S."/>
            <person name="Jong L.W."/>
            <person name="Tomita R."/>
            <person name="Iwane A.H."/>
            <person name="Miyagishima S.Y."/>
        </authorList>
    </citation>
    <scope>NUCLEOTIDE SEQUENCE</scope>
    <source>
        <strain evidence="13">NBRC 102759</strain>
    </source>
</reference>
<evidence type="ECO:0000256" key="9">
    <source>
        <dbReference type="ARBA" id="ARBA00022989"/>
    </source>
</evidence>
<evidence type="ECO:0000256" key="2">
    <source>
        <dbReference type="ARBA" id="ARBA00006024"/>
    </source>
</evidence>
<dbReference type="GO" id="GO:0016887">
    <property type="term" value="F:ATP hydrolysis activity"/>
    <property type="evidence" value="ECO:0007669"/>
    <property type="project" value="InterPro"/>
</dbReference>
<dbReference type="Proteomes" id="UP001061958">
    <property type="component" value="Unassembled WGS sequence"/>
</dbReference>
<feature type="transmembrane region" description="Helical" evidence="11">
    <location>
        <begin position="160"/>
        <end position="179"/>
    </location>
</feature>
<evidence type="ECO:0000313" key="14">
    <source>
        <dbReference type="Proteomes" id="UP001061958"/>
    </source>
</evidence>
<evidence type="ECO:0000256" key="1">
    <source>
        <dbReference type="ARBA" id="ARBA00004141"/>
    </source>
</evidence>
<keyword evidence="6" id="KW-0067">ATP-binding</keyword>
<protein>
    <recommendedName>
        <fullName evidence="12">P-type ATPase A domain-containing protein</fullName>
    </recommendedName>
</protein>
<comment type="subcellular location">
    <subcellularLocation>
        <location evidence="1">Membrane</location>
        <topology evidence="1">Multi-pass membrane protein</topology>
    </subcellularLocation>
</comment>
<evidence type="ECO:0000256" key="4">
    <source>
        <dbReference type="ARBA" id="ARBA00022723"/>
    </source>
</evidence>
<dbReference type="Gene3D" id="3.40.50.1000">
    <property type="entry name" value="HAD superfamily/HAD-like"/>
    <property type="match status" value="1"/>
</dbReference>
<evidence type="ECO:0000313" key="13">
    <source>
        <dbReference type="EMBL" id="GJQ14034.1"/>
    </source>
</evidence>
<keyword evidence="9 11" id="KW-1133">Transmembrane helix</keyword>
<evidence type="ECO:0000256" key="11">
    <source>
        <dbReference type="SAM" id="Phobius"/>
    </source>
</evidence>
<comment type="similarity">
    <text evidence="2">Belongs to the cation transport ATPase (P-type) (TC 3.A.3) family. Type IB subfamily.</text>
</comment>
<dbReference type="SFLD" id="SFLDS00003">
    <property type="entry name" value="Haloacid_Dehalogenase"/>
    <property type="match status" value="1"/>
</dbReference>
<sequence length="850" mass="92899">MALMDRNALLSVAKYKLCKSSLFIHCNSKVFFLPVSRNNFSVALSFTVHSALCQSLHSRRRVLITCWKPAQFRRKTNLVAHSQKDTCRHGPLHGLNFSQEEKSSTQSILWDEKLLHCEGTICGSSGNRSDSFIKYFLYRFFSKNVADKLETLRISLESDIRVPVFAACLFVTALMGRYIFRIHKSFVKVLLGSCFIICGLPALDDTLASFKARDINIDVLMTAAALASLFLGSIFEGTLLVLLYTSSHIAERKVQQFATRRLDSLRDQIPQTALCVGSKEKLYDSPFEVSVSQVKLGDWILVRAGEIAPCDGIVRKGSAFVTREHLNGETVPFSVSEGSEVLSGSRTLDGSLVLEVSRMSSESTLQRILLLVAEAQKSRPPIQIWIDRFGSLYSRVVLFISFCIIVFLSPLSTLWGKGIIAFWGAGGSLSRGLGFLVTTSPCALVIGAPVAYLSCLSVAASRGVFIKTGAKAIENVSSCSHFAFDKTGTLTTGRVHLVRIITYSPYCSQPEIVWNVSQMFHDWNTESDALKCSCLSSSICQHVGLEEALTLAASLERGTVHPFARAVQVAAENAKLSLVSPNDYQAVSGLGLSGTFLRTKSLGKVYGSEERVERKVWFGRLAFIMESLSLESSCLTWLESKLKEAGNVGESVAVLADSCGKIAVFCFVDQLRPETAEALWSLQKDQARITIVTGDSLAATNAIIRELPSMENIEVVHSLTPKLKLDWISQYSTESGLVMVGDGMNDAPALAAATTGIVFGLSSATAVQAADIILVQPDLTNVVWLWKKAKCTKRIVTQNIIFALVCMIAASSASVLGTMPLWLAVTVHEGSTILVGLNGLRLLNDNLDKW</sequence>
<dbReference type="InterPro" id="IPR023298">
    <property type="entry name" value="ATPase_P-typ_TM_dom_sf"/>
</dbReference>
<dbReference type="GO" id="GO:0046872">
    <property type="term" value="F:metal ion binding"/>
    <property type="evidence" value="ECO:0007669"/>
    <property type="project" value="UniProtKB-KW"/>
</dbReference>
<dbReference type="AlphaFoldDB" id="A0A9C7USC9"/>
<dbReference type="InterPro" id="IPR059000">
    <property type="entry name" value="ATPase_P-type_domA"/>
</dbReference>
<dbReference type="GO" id="GO:0016020">
    <property type="term" value="C:membrane"/>
    <property type="evidence" value="ECO:0007669"/>
    <property type="project" value="UniProtKB-SubCell"/>
</dbReference>